<sequence length="373" mass="41206">MLQKHKLLTKFILALFAITFISCGDNSTQTASSDMKDKVFYSFNNENELIRPTDYRSWVFVGTPVTPNDLNGGKAPFPEMHNVYIDPVSYQHWKQTGEFRDKTIIVKELVSVGATSAVSGKGYFEGDFIGLEAELKDKKRFPNEPGNWTIYSFTNEETGILKAATKHLPAEKCVACHEVNAADDYIFTQYYPVLRAAKGIGANVNPENAAKRTASAHEGTKKVGIWDPTAPTPKVTIGIPLGEKELFAFLQSGKYKQLKNKEKGTHTSSGPHETVRTFMSDELANSLKAGNTEHPLGSYAVKEQYKEDGTPYGWSVMAKTGNKTDGGNGWFWYEVTDNKDISKKAALGNGVKGCVSCHAIGKDMVRAEFPFKS</sequence>
<reference evidence="3 4" key="1">
    <citation type="submission" date="2016-11" db="EMBL/GenBank/DDBJ databases">
        <authorList>
            <person name="Jaros S."/>
            <person name="Januszkiewicz K."/>
            <person name="Wedrychowicz H."/>
        </authorList>
    </citation>
    <scope>NUCLEOTIDE SEQUENCE [LARGE SCALE GENOMIC DNA]</scope>
    <source>
        <strain evidence="3">NCIMB 2154T</strain>
    </source>
</reference>
<gene>
    <name evidence="3" type="primary">cyp</name>
    <name evidence="3" type="ORF">MARIT_0499</name>
</gene>
<dbReference type="InterPro" id="IPR038142">
    <property type="entry name" value="Cytochrome_P460_sp"/>
</dbReference>
<dbReference type="OrthoDB" id="511546at2"/>
<dbReference type="CDD" id="cd20751">
    <property type="entry name" value="cyt_P460_Ne-like"/>
    <property type="match status" value="1"/>
</dbReference>
<dbReference type="RefSeq" id="WP_100210660.1">
    <property type="nucleotide sequence ID" value="NZ_CP138495.1"/>
</dbReference>
<evidence type="ECO:0000313" key="3">
    <source>
        <dbReference type="EMBL" id="SFZ80394.1"/>
    </source>
</evidence>
<feature type="chain" id="PRO_5013688666" evidence="1">
    <location>
        <begin position="25"/>
        <end position="373"/>
    </location>
</feature>
<organism evidence="3 4">
    <name type="scientific">Tenacibaculum maritimum NCIMB 2154</name>
    <dbReference type="NCBI Taxonomy" id="1349785"/>
    <lineage>
        <taxon>Bacteria</taxon>
        <taxon>Pseudomonadati</taxon>
        <taxon>Bacteroidota</taxon>
        <taxon>Flavobacteriia</taxon>
        <taxon>Flavobacteriales</taxon>
        <taxon>Flavobacteriaceae</taxon>
        <taxon>Tenacibaculum</taxon>
    </lineage>
</organism>
<dbReference type="KEGG" id="tmar:MARIT_0499"/>
<dbReference type="EMBL" id="LT634361">
    <property type="protein sequence ID" value="SFZ80394.1"/>
    <property type="molecule type" value="Genomic_DNA"/>
</dbReference>
<dbReference type="InterPro" id="IPR032033">
    <property type="entry name" value="Cytochrome_P460"/>
</dbReference>
<proteinExistence type="predicted"/>
<dbReference type="AlphaFoldDB" id="A0A2H1E7N2"/>
<dbReference type="Proteomes" id="UP000231564">
    <property type="component" value="Chromosome MARIT"/>
</dbReference>
<accession>A0A2H1E7N2</accession>
<evidence type="ECO:0000313" key="4">
    <source>
        <dbReference type="Proteomes" id="UP000231564"/>
    </source>
</evidence>
<name>A0A2H1E7N2_9FLAO</name>
<feature type="signal peptide" evidence="1">
    <location>
        <begin position="1"/>
        <end position="24"/>
    </location>
</feature>
<dbReference type="STRING" id="1349785.GCA_000509405_01356"/>
<keyword evidence="1" id="KW-0732">Signal</keyword>
<protein>
    <submittedName>
        <fullName evidence="3">Cytochrome P460</fullName>
    </submittedName>
</protein>
<feature type="domain" description="Cytochrome P460" evidence="2">
    <location>
        <begin position="52"/>
        <end position="188"/>
    </location>
</feature>
<dbReference type="GeneID" id="47722096"/>
<keyword evidence="4" id="KW-1185">Reference proteome</keyword>
<evidence type="ECO:0000256" key="1">
    <source>
        <dbReference type="SAM" id="SignalP"/>
    </source>
</evidence>
<dbReference type="Pfam" id="PF16694">
    <property type="entry name" value="Cytochrome_P460"/>
    <property type="match status" value="1"/>
</dbReference>
<dbReference type="Gene3D" id="3.50.70.20">
    <property type="entry name" value="Cytochrome P460"/>
    <property type="match status" value="2"/>
</dbReference>
<evidence type="ECO:0000259" key="2">
    <source>
        <dbReference type="Pfam" id="PF16694"/>
    </source>
</evidence>
<dbReference type="PROSITE" id="PS51257">
    <property type="entry name" value="PROKAR_LIPOPROTEIN"/>
    <property type="match status" value="1"/>
</dbReference>